<dbReference type="PANTHER" id="PTHR22946:SF0">
    <property type="entry name" value="DIENELACTONE HYDROLASE DOMAIN-CONTAINING PROTEIN"/>
    <property type="match status" value="1"/>
</dbReference>
<dbReference type="InterPro" id="IPR029058">
    <property type="entry name" value="AB_hydrolase_fold"/>
</dbReference>
<feature type="signal peptide" evidence="1">
    <location>
        <begin position="1"/>
        <end position="20"/>
    </location>
</feature>
<evidence type="ECO:0000259" key="2">
    <source>
        <dbReference type="Pfam" id="PF01738"/>
    </source>
</evidence>
<dbReference type="InterPro" id="IPR050261">
    <property type="entry name" value="FrsA_esterase"/>
</dbReference>
<evidence type="ECO:0000313" key="4">
    <source>
        <dbReference type="Proteomes" id="UP001157138"/>
    </source>
</evidence>
<sequence length="245" mass="27180">MKKRLSVLAMLLLFSKITTAGEDKIYNVNGQDYEGFWAKAKDDAPLVLLIHDWDGLTEYEKKRAQMLNGLGYNVFAADLFGKGVRPTEVKDKKQHTGELYKDRDKLRALIQGSLKYAASLGSNTDNVVIMGYCFGGAATLEAARSGMKAKGFVTFHGGLKTPEGQSYKEVSAPILVLHGTADSAITMDQFAALANELEAQNIDHEMITYSGAPHAFTVFDSDRYREEADKKSWKRFEEFLASTTQ</sequence>
<dbReference type="Proteomes" id="UP001157138">
    <property type="component" value="Unassembled WGS sequence"/>
</dbReference>
<evidence type="ECO:0000256" key="1">
    <source>
        <dbReference type="SAM" id="SignalP"/>
    </source>
</evidence>
<keyword evidence="1" id="KW-0732">Signal</keyword>
<name>A0ABQ6F3G7_9VIBR</name>
<dbReference type="RefSeq" id="WP_284193887.1">
    <property type="nucleotide sequence ID" value="NZ_BSPW01000091.1"/>
</dbReference>
<dbReference type="Pfam" id="PF01738">
    <property type="entry name" value="DLH"/>
    <property type="match status" value="1"/>
</dbReference>
<dbReference type="Gene3D" id="3.40.50.1820">
    <property type="entry name" value="alpha/beta hydrolase"/>
    <property type="match status" value="1"/>
</dbReference>
<dbReference type="PANTHER" id="PTHR22946">
    <property type="entry name" value="DIENELACTONE HYDROLASE DOMAIN-CONTAINING PROTEIN-RELATED"/>
    <property type="match status" value="1"/>
</dbReference>
<dbReference type="EMBL" id="BSPW01000091">
    <property type="protein sequence ID" value="GLT20058.1"/>
    <property type="molecule type" value="Genomic_DNA"/>
</dbReference>
<feature type="chain" id="PRO_5045952999" evidence="1">
    <location>
        <begin position="21"/>
        <end position="245"/>
    </location>
</feature>
<dbReference type="SUPFAM" id="SSF53474">
    <property type="entry name" value="alpha/beta-Hydrolases"/>
    <property type="match status" value="1"/>
</dbReference>
<protein>
    <submittedName>
        <fullName evidence="3">Dienelactone hydrolase</fullName>
    </submittedName>
</protein>
<keyword evidence="4" id="KW-1185">Reference proteome</keyword>
<evidence type="ECO:0000313" key="3">
    <source>
        <dbReference type="EMBL" id="GLT20058.1"/>
    </source>
</evidence>
<dbReference type="InterPro" id="IPR002925">
    <property type="entry name" value="Dienelactn_hydro"/>
</dbReference>
<accession>A0ABQ6F3G7</accession>
<dbReference type="GO" id="GO:0016787">
    <property type="term" value="F:hydrolase activity"/>
    <property type="evidence" value="ECO:0007669"/>
    <property type="project" value="UniProtKB-KW"/>
</dbReference>
<gene>
    <name evidence="3" type="ORF">GCM10007938_38410</name>
</gene>
<reference evidence="4" key="1">
    <citation type="journal article" date="2019" name="Int. J. Syst. Evol. Microbiol.">
        <title>The Global Catalogue of Microorganisms (GCM) 10K type strain sequencing project: providing services to taxonomists for standard genome sequencing and annotation.</title>
        <authorList>
            <consortium name="The Broad Institute Genomics Platform"/>
            <consortium name="The Broad Institute Genome Sequencing Center for Infectious Disease"/>
            <person name="Wu L."/>
            <person name="Ma J."/>
        </authorList>
    </citation>
    <scope>NUCLEOTIDE SEQUENCE [LARGE SCALE GENOMIC DNA]</scope>
    <source>
        <strain evidence="4">NBRC 108723</strain>
    </source>
</reference>
<keyword evidence="3" id="KW-0378">Hydrolase</keyword>
<organism evidence="3 4">
    <name type="scientific">Vibrio zhanjiangensis</name>
    <dbReference type="NCBI Taxonomy" id="1046128"/>
    <lineage>
        <taxon>Bacteria</taxon>
        <taxon>Pseudomonadati</taxon>
        <taxon>Pseudomonadota</taxon>
        <taxon>Gammaproteobacteria</taxon>
        <taxon>Vibrionales</taxon>
        <taxon>Vibrionaceae</taxon>
        <taxon>Vibrio</taxon>
    </lineage>
</organism>
<feature type="domain" description="Dienelactone hydrolase" evidence="2">
    <location>
        <begin position="38"/>
        <end position="242"/>
    </location>
</feature>
<comment type="caution">
    <text evidence="3">The sequence shown here is derived from an EMBL/GenBank/DDBJ whole genome shotgun (WGS) entry which is preliminary data.</text>
</comment>
<proteinExistence type="predicted"/>